<reference evidence="1 2" key="1">
    <citation type="submission" date="2018-07" db="EMBL/GenBank/DDBJ databases">
        <title>Dyella tabacisoli L4-6T, whole genome shotgun sequence.</title>
        <authorList>
            <person name="Zhou X.-K."/>
            <person name="Li W.-J."/>
            <person name="Duan Y.-Q."/>
        </authorList>
    </citation>
    <scope>NUCLEOTIDE SEQUENCE [LARGE SCALE GENOMIC DNA]</scope>
    <source>
        <strain evidence="1 2">L4-6</strain>
    </source>
</reference>
<dbReference type="OrthoDB" id="6892967at2"/>
<keyword evidence="2" id="KW-1185">Reference proteome</keyword>
<dbReference type="AlphaFoldDB" id="A0A369UK94"/>
<evidence type="ECO:0000313" key="2">
    <source>
        <dbReference type="Proteomes" id="UP000253782"/>
    </source>
</evidence>
<name>A0A369UK94_9GAMM</name>
<evidence type="ECO:0000313" key="1">
    <source>
        <dbReference type="EMBL" id="RDD80535.1"/>
    </source>
</evidence>
<protein>
    <submittedName>
        <fullName evidence="1">Uncharacterized protein</fullName>
    </submittedName>
</protein>
<gene>
    <name evidence="1" type="ORF">DVJ77_16785</name>
</gene>
<organism evidence="1 2">
    <name type="scientific">Dyella tabacisoli</name>
    <dbReference type="NCBI Taxonomy" id="2282381"/>
    <lineage>
        <taxon>Bacteria</taxon>
        <taxon>Pseudomonadati</taxon>
        <taxon>Pseudomonadota</taxon>
        <taxon>Gammaproteobacteria</taxon>
        <taxon>Lysobacterales</taxon>
        <taxon>Rhodanobacteraceae</taxon>
        <taxon>Dyella</taxon>
    </lineage>
</organism>
<proteinExistence type="predicted"/>
<dbReference type="Proteomes" id="UP000253782">
    <property type="component" value="Unassembled WGS sequence"/>
</dbReference>
<accession>A0A369UK94</accession>
<comment type="caution">
    <text evidence="1">The sequence shown here is derived from an EMBL/GenBank/DDBJ whole genome shotgun (WGS) entry which is preliminary data.</text>
</comment>
<dbReference type="EMBL" id="QQAH01000016">
    <property type="protein sequence ID" value="RDD80535.1"/>
    <property type="molecule type" value="Genomic_DNA"/>
</dbReference>
<sequence>MAGDNVAVATPTQPIWLVEQPYAGQPLLTARTYGDSTYGDYHVHATLQLSCRAGNPSAGLEFQIAPQPLGFDSDPYEGPDASAHGPLLIGIGTQPAVSHGVSGRWADAGVFQVGNVFIFDTEVRRSELAYWVSDASRGQTVRLSLTAAKAGGKLLTAQFTLPRDNTGLKKAVAACLDAKPAPH</sequence>